<organism evidence="2">
    <name type="scientific">Arundo donax</name>
    <name type="common">Giant reed</name>
    <name type="synonym">Donax arundinaceus</name>
    <dbReference type="NCBI Taxonomy" id="35708"/>
    <lineage>
        <taxon>Eukaryota</taxon>
        <taxon>Viridiplantae</taxon>
        <taxon>Streptophyta</taxon>
        <taxon>Embryophyta</taxon>
        <taxon>Tracheophyta</taxon>
        <taxon>Spermatophyta</taxon>
        <taxon>Magnoliopsida</taxon>
        <taxon>Liliopsida</taxon>
        <taxon>Poales</taxon>
        <taxon>Poaceae</taxon>
        <taxon>PACMAD clade</taxon>
        <taxon>Arundinoideae</taxon>
        <taxon>Arundineae</taxon>
        <taxon>Arundo</taxon>
    </lineage>
</organism>
<evidence type="ECO:0000256" key="1">
    <source>
        <dbReference type="SAM" id="Phobius"/>
    </source>
</evidence>
<accession>A0A0A9FBX9</accession>
<keyword evidence="1" id="KW-1133">Transmembrane helix</keyword>
<keyword evidence="1" id="KW-0472">Membrane</keyword>
<reference evidence="2" key="1">
    <citation type="submission" date="2014-09" db="EMBL/GenBank/DDBJ databases">
        <authorList>
            <person name="Magalhaes I.L.F."/>
            <person name="Oliveira U."/>
            <person name="Santos F.R."/>
            <person name="Vidigal T.H.D.A."/>
            <person name="Brescovit A.D."/>
            <person name="Santos A.J."/>
        </authorList>
    </citation>
    <scope>NUCLEOTIDE SEQUENCE</scope>
    <source>
        <tissue evidence="2">Shoot tissue taken approximately 20 cm above the soil surface</tissue>
    </source>
</reference>
<dbReference type="AlphaFoldDB" id="A0A0A9FBX9"/>
<reference evidence="2" key="2">
    <citation type="journal article" date="2015" name="Data Brief">
        <title>Shoot transcriptome of the giant reed, Arundo donax.</title>
        <authorList>
            <person name="Barrero R.A."/>
            <person name="Guerrero F.D."/>
            <person name="Moolhuijzen P."/>
            <person name="Goolsby J.A."/>
            <person name="Tidwell J."/>
            <person name="Bellgard S.E."/>
            <person name="Bellgard M.I."/>
        </authorList>
    </citation>
    <scope>NUCLEOTIDE SEQUENCE</scope>
    <source>
        <tissue evidence="2">Shoot tissue taken approximately 20 cm above the soil surface</tissue>
    </source>
</reference>
<dbReference type="EMBL" id="GBRH01188029">
    <property type="protein sequence ID" value="JAE09867.1"/>
    <property type="molecule type" value="Transcribed_RNA"/>
</dbReference>
<protein>
    <submittedName>
        <fullName evidence="2">Uncharacterized protein</fullName>
    </submittedName>
</protein>
<evidence type="ECO:0000313" key="2">
    <source>
        <dbReference type="EMBL" id="JAE09867.1"/>
    </source>
</evidence>
<sequence length="29" mass="3304">MNFNRPQTFTAIYILLSQVILCLLFSISG</sequence>
<name>A0A0A9FBX9_ARUDO</name>
<feature type="transmembrane region" description="Helical" evidence="1">
    <location>
        <begin position="6"/>
        <end position="27"/>
    </location>
</feature>
<keyword evidence="1" id="KW-0812">Transmembrane</keyword>
<proteinExistence type="predicted"/>